<evidence type="ECO:0000256" key="6">
    <source>
        <dbReference type="RuleBase" id="RU361157"/>
    </source>
</evidence>
<proteinExistence type="inferred from homology"/>
<dbReference type="Pfam" id="PF01061">
    <property type="entry name" value="ABC2_membrane"/>
    <property type="match status" value="1"/>
</dbReference>
<keyword evidence="3 6" id="KW-1133">Transmembrane helix</keyword>
<feature type="transmembrane region" description="Helical" evidence="6">
    <location>
        <begin position="178"/>
        <end position="197"/>
    </location>
</feature>
<evidence type="ECO:0000313" key="8">
    <source>
        <dbReference type="EMBL" id="MFB9831592.1"/>
    </source>
</evidence>
<dbReference type="PANTHER" id="PTHR43229:SF2">
    <property type="entry name" value="NODULATION PROTEIN J"/>
    <property type="match status" value="1"/>
</dbReference>
<name>A0ABV5YAS9_9ACTN</name>
<dbReference type="InterPro" id="IPR000412">
    <property type="entry name" value="ABC_2_transport"/>
</dbReference>
<protein>
    <recommendedName>
        <fullName evidence="6">Transport permease protein</fullName>
    </recommendedName>
</protein>
<comment type="subcellular location">
    <subcellularLocation>
        <location evidence="6">Cell membrane</location>
        <topology evidence="6">Multi-pass membrane protein</topology>
    </subcellularLocation>
    <subcellularLocation>
        <location evidence="1">Membrane</location>
        <topology evidence="1">Multi-pass membrane protein</topology>
    </subcellularLocation>
</comment>
<dbReference type="RefSeq" id="WP_378195997.1">
    <property type="nucleotide sequence ID" value="NZ_JBHLZP010000022.1"/>
</dbReference>
<feature type="transmembrane region" description="Helical" evidence="6">
    <location>
        <begin position="145"/>
        <end position="166"/>
    </location>
</feature>
<dbReference type="PIRSF" id="PIRSF006648">
    <property type="entry name" value="DrrB"/>
    <property type="match status" value="1"/>
</dbReference>
<dbReference type="InterPro" id="IPR051784">
    <property type="entry name" value="Nod_factor_ABC_transporter"/>
</dbReference>
<keyword evidence="2 6" id="KW-0812">Transmembrane</keyword>
<keyword evidence="5" id="KW-0046">Antibiotic resistance</keyword>
<feature type="transmembrane region" description="Helical" evidence="6">
    <location>
        <begin position="30"/>
        <end position="51"/>
    </location>
</feature>
<keyword evidence="6" id="KW-1003">Cell membrane</keyword>
<evidence type="ECO:0000259" key="7">
    <source>
        <dbReference type="PROSITE" id="PS51012"/>
    </source>
</evidence>
<accession>A0ABV5YAS9</accession>
<keyword evidence="4 6" id="KW-0472">Membrane</keyword>
<evidence type="ECO:0000256" key="5">
    <source>
        <dbReference type="ARBA" id="ARBA00023251"/>
    </source>
</evidence>
<dbReference type="InterPro" id="IPR047817">
    <property type="entry name" value="ABC2_TM_bact-type"/>
</dbReference>
<feature type="transmembrane region" description="Helical" evidence="6">
    <location>
        <begin position="63"/>
        <end position="86"/>
    </location>
</feature>
<evidence type="ECO:0000256" key="2">
    <source>
        <dbReference type="ARBA" id="ARBA00022692"/>
    </source>
</evidence>
<evidence type="ECO:0000256" key="4">
    <source>
        <dbReference type="ARBA" id="ARBA00023136"/>
    </source>
</evidence>
<gene>
    <name evidence="8" type="ORF">ACFFNX_05240</name>
</gene>
<comment type="caution">
    <text evidence="8">The sequence shown here is derived from an EMBL/GenBank/DDBJ whole genome shotgun (WGS) entry which is preliminary data.</text>
</comment>
<evidence type="ECO:0000256" key="1">
    <source>
        <dbReference type="ARBA" id="ARBA00004141"/>
    </source>
</evidence>
<dbReference type="Proteomes" id="UP001589627">
    <property type="component" value="Unassembled WGS sequence"/>
</dbReference>
<organism evidence="8 9">
    <name type="scientific">Actinoallomurus acaciae</name>
    <dbReference type="NCBI Taxonomy" id="502577"/>
    <lineage>
        <taxon>Bacteria</taxon>
        <taxon>Bacillati</taxon>
        <taxon>Actinomycetota</taxon>
        <taxon>Actinomycetes</taxon>
        <taxon>Streptosporangiales</taxon>
        <taxon>Thermomonosporaceae</taxon>
        <taxon>Actinoallomurus</taxon>
    </lineage>
</organism>
<keyword evidence="9" id="KW-1185">Reference proteome</keyword>
<sequence>MTDLAMPSTLRLGLSRGALELKTFIREREAVAFTFAVPIILMVIFGTIFKGRVEGTNVDFRQYFAAGIIASGIASTTFISLGVGIAQERDDGTLKRLYGTPMPPSAYFIGKTISALVLSTAETVILFVLGGVMFGLRPPSTPERWFTLVWVFVAGVTVCTLLGIAVSSVPRSGRGAAAVLNVPYLVLQFISGVYFTFSSLPSGVQQAGALFPLKWICQGLRSALLPDTLLPAEPAHAWEHGRIALVLAAWGVAGFALCLTTFRWKRRDDG</sequence>
<evidence type="ECO:0000313" key="9">
    <source>
        <dbReference type="Proteomes" id="UP001589627"/>
    </source>
</evidence>
<dbReference type="PROSITE" id="PS51012">
    <property type="entry name" value="ABC_TM2"/>
    <property type="match status" value="1"/>
</dbReference>
<evidence type="ECO:0000256" key="3">
    <source>
        <dbReference type="ARBA" id="ARBA00022989"/>
    </source>
</evidence>
<dbReference type="InterPro" id="IPR013525">
    <property type="entry name" value="ABC2_TM"/>
</dbReference>
<feature type="domain" description="ABC transmembrane type-2" evidence="7">
    <location>
        <begin position="29"/>
        <end position="265"/>
    </location>
</feature>
<keyword evidence="6" id="KW-0813">Transport</keyword>
<feature type="transmembrane region" description="Helical" evidence="6">
    <location>
        <begin position="243"/>
        <end position="262"/>
    </location>
</feature>
<dbReference type="PANTHER" id="PTHR43229">
    <property type="entry name" value="NODULATION PROTEIN J"/>
    <property type="match status" value="1"/>
</dbReference>
<dbReference type="EMBL" id="JBHLZP010000022">
    <property type="protein sequence ID" value="MFB9831592.1"/>
    <property type="molecule type" value="Genomic_DNA"/>
</dbReference>
<comment type="similarity">
    <text evidence="6">Belongs to the ABC-2 integral membrane protein family.</text>
</comment>
<feature type="transmembrane region" description="Helical" evidence="6">
    <location>
        <begin position="107"/>
        <end position="133"/>
    </location>
</feature>
<reference evidence="8 9" key="1">
    <citation type="submission" date="2024-09" db="EMBL/GenBank/DDBJ databases">
        <authorList>
            <person name="Sun Q."/>
            <person name="Mori K."/>
        </authorList>
    </citation>
    <scope>NUCLEOTIDE SEQUENCE [LARGE SCALE GENOMIC DNA]</scope>
    <source>
        <strain evidence="8 9">TBRC 0563</strain>
    </source>
</reference>